<gene>
    <name evidence="2" type="ORF">P0Y58_12390</name>
</gene>
<keyword evidence="1" id="KW-1133">Transmembrane helix</keyword>
<feature type="transmembrane region" description="Helical" evidence="1">
    <location>
        <begin position="228"/>
        <end position="252"/>
    </location>
</feature>
<keyword evidence="1" id="KW-0472">Membrane</keyword>
<protein>
    <submittedName>
        <fullName evidence="2">Uncharacterized protein</fullName>
    </submittedName>
</protein>
<reference evidence="2" key="1">
    <citation type="submission" date="2023-03" db="EMBL/GenBank/DDBJ databases">
        <title>Andean soil-derived lignocellulolytic bacterial consortium as a source of novel taxa and putative plastic-active enzymes.</title>
        <authorList>
            <person name="Diaz-Garcia L."/>
            <person name="Chuvochina M."/>
            <person name="Feuerriegel G."/>
            <person name="Bunk B."/>
            <person name="Sproer C."/>
            <person name="Streit W.R."/>
            <person name="Rodriguez L.M."/>
            <person name="Overmann J."/>
            <person name="Jimenez D.J."/>
        </authorList>
    </citation>
    <scope>NUCLEOTIDE SEQUENCE</scope>
    <source>
        <strain evidence="2">MAG 876</strain>
    </source>
</reference>
<evidence type="ECO:0000313" key="3">
    <source>
        <dbReference type="Proteomes" id="UP001216329"/>
    </source>
</evidence>
<dbReference type="EMBL" id="CP119325">
    <property type="protein sequence ID" value="WEK32946.1"/>
    <property type="molecule type" value="Genomic_DNA"/>
</dbReference>
<evidence type="ECO:0000313" key="2">
    <source>
        <dbReference type="EMBL" id="WEK32946.1"/>
    </source>
</evidence>
<feature type="transmembrane region" description="Helical" evidence="1">
    <location>
        <begin position="70"/>
        <end position="90"/>
    </location>
</feature>
<evidence type="ECO:0000256" key="1">
    <source>
        <dbReference type="SAM" id="Phobius"/>
    </source>
</evidence>
<proteinExistence type="predicted"/>
<name>A0AAJ6BFC9_9PSED</name>
<accession>A0AAJ6BFC9</accession>
<dbReference type="AlphaFoldDB" id="A0AAJ6BFC9"/>
<keyword evidence="1" id="KW-0812">Transmembrane</keyword>
<organism evidence="2 3">
    <name type="scientific">Candidatus Pseudomonas phytovorans</name>
    <dbReference type="NCBI Taxonomy" id="3121377"/>
    <lineage>
        <taxon>Bacteria</taxon>
        <taxon>Pseudomonadati</taxon>
        <taxon>Pseudomonadota</taxon>
        <taxon>Gammaproteobacteria</taxon>
        <taxon>Pseudomonadales</taxon>
        <taxon>Pseudomonadaceae</taxon>
        <taxon>Pseudomonas</taxon>
    </lineage>
</organism>
<sequence length="254" mass="28033">MDQREKEIAAVAEALGKPAGFDISEPAVRVRKSLMAASVALLCLVIAKIEPSDTFTIFGVAFKGVTAEKIVIGGMIVLTYSLAHFVFYVVELLGEYRVRMTGARVAFQTGARAGSAHVDYPDDPKQSSLANWWKSYARRLHSVDELTDRLSSDLDEIKHRLGSPDEIKGAPDDIATSQLMGQVNTNLMNLRNEIQTAREVVLSPRIEVSLERFDSWYKGLMSLQGFRVVVVEVALPIILGLISLTVAARYLFAF</sequence>
<dbReference type="Proteomes" id="UP001216329">
    <property type="component" value="Chromosome"/>
</dbReference>
<feature type="transmembrane region" description="Helical" evidence="1">
    <location>
        <begin position="33"/>
        <end position="50"/>
    </location>
</feature>